<evidence type="ECO:0000313" key="5">
    <source>
        <dbReference type="EMBL" id="CAF4386790.1"/>
    </source>
</evidence>
<dbReference type="Proteomes" id="UP000663829">
    <property type="component" value="Unassembled WGS sequence"/>
</dbReference>
<feature type="compositionally biased region" description="Basic and acidic residues" evidence="1">
    <location>
        <begin position="223"/>
        <end position="252"/>
    </location>
</feature>
<protein>
    <submittedName>
        <fullName evidence="3">Uncharacterized protein</fullName>
    </submittedName>
</protein>
<keyword evidence="6" id="KW-1185">Reference proteome</keyword>
<reference evidence="3" key="1">
    <citation type="submission" date="2021-02" db="EMBL/GenBank/DDBJ databases">
        <authorList>
            <person name="Nowell W R."/>
        </authorList>
    </citation>
    <scope>NUCLEOTIDE SEQUENCE</scope>
</reference>
<feature type="region of interest" description="Disordered" evidence="1">
    <location>
        <begin position="520"/>
        <end position="541"/>
    </location>
</feature>
<name>A0A815UUK8_9BILA</name>
<feature type="region of interest" description="Disordered" evidence="1">
    <location>
        <begin position="82"/>
        <end position="303"/>
    </location>
</feature>
<feature type="compositionally biased region" description="Basic and acidic residues" evidence="1">
    <location>
        <begin position="82"/>
        <end position="95"/>
    </location>
</feature>
<dbReference type="EMBL" id="CAJNOQ010024457">
    <property type="protein sequence ID" value="CAF1527669.1"/>
    <property type="molecule type" value="Genomic_DNA"/>
</dbReference>
<evidence type="ECO:0000313" key="2">
    <source>
        <dbReference type="EMBL" id="CAF1163735.1"/>
    </source>
</evidence>
<gene>
    <name evidence="3" type="ORF">GPM918_LOCUS37873</name>
    <name evidence="2" type="ORF">OVA965_LOCUS22222</name>
    <name evidence="5" type="ORF">SRO942_LOCUS38659</name>
    <name evidence="4" type="ORF">TMI583_LOCUS22936</name>
</gene>
<feature type="compositionally biased region" description="Polar residues" evidence="1">
    <location>
        <begin position="416"/>
        <end position="445"/>
    </location>
</feature>
<dbReference type="Proteomes" id="UP000677228">
    <property type="component" value="Unassembled WGS sequence"/>
</dbReference>
<dbReference type="Proteomes" id="UP000681722">
    <property type="component" value="Unassembled WGS sequence"/>
</dbReference>
<feature type="region of interest" description="Disordered" evidence="1">
    <location>
        <begin position="406"/>
        <end position="459"/>
    </location>
</feature>
<dbReference type="Proteomes" id="UP000682733">
    <property type="component" value="Unassembled WGS sequence"/>
</dbReference>
<evidence type="ECO:0000313" key="6">
    <source>
        <dbReference type="Proteomes" id="UP000663829"/>
    </source>
</evidence>
<comment type="caution">
    <text evidence="3">The sequence shown here is derived from an EMBL/GenBank/DDBJ whole genome shotgun (WGS) entry which is preliminary data.</text>
</comment>
<dbReference type="EMBL" id="CAJOBA010033974">
    <property type="protein sequence ID" value="CAF3975379.1"/>
    <property type="molecule type" value="Genomic_DNA"/>
</dbReference>
<feature type="compositionally biased region" description="Basic and acidic residues" evidence="1">
    <location>
        <begin position="135"/>
        <end position="162"/>
    </location>
</feature>
<evidence type="ECO:0000313" key="3">
    <source>
        <dbReference type="EMBL" id="CAF1527669.1"/>
    </source>
</evidence>
<evidence type="ECO:0000256" key="1">
    <source>
        <dbReference type="SAM" id="MobiDB-lite"/>
    </source>
</evidence>
<feature type="compositionally biased region" description="Polar residues" evidence="1">
    <location>
        <begin position="185"/>
        <end position="217"/>
    </location>
</feature>
<dbReference type="EMBL" id="CAJNOK010012450">
    <property type="protein sequence ID" value="CAF1163735.1"/>
    <property type="molecule type" value="Genomic_DNA"/>
</dbReference>
<feature type="compositionally biased region" description="Polar residues" evidence="1">
    <location>
        <begin position="100"/>
        <end position="122"/>
    </location>
</feature>
<feature type="region of interest" description="Disordered" evidence="1">
    <location>
        <begin position="599"/>
        <end position="624"/>
    </location>
</feature>
<dbReference type="OrthoDB" id="10025740at2759"/>
<dbReference type="EMBL" id="CAJOBC010090028">
    <property type="protein sequence ID" value="CAF4386790.1"/>
    <property type="molecule type" value="Genomic_DNA"/>
</dbReference>
<dbReference type="AlphaFoldDB" id="A0A815UUK8"/>
<sequence>MPAITNKPANMGMAVQSGPYTKAQFQSTMEGSRTVKTIKEIENLLKDYPAALDLYKTGKYKVKVKCEADVERVILVEKRSAKGGDANKKSQKDNKQNSNIKVSTLTNDEQVTATTMTQTYDQQDNESEDTLNDNNNKRDHSTSRQSTDHLSKHSKFNGDGEHHRHSRTHSKDSRNCSTERPPPFSSSTQHVNKIQLSNNYQSHSSGKVTNGTQQYENGHSIHYSKDKDVRKSSKDRLRSRKQSKDRQSDTASKKYGGRSTSNDSGRTKSRHSSKNRRQTSPKYLSNSSLTSNNTQNHQQKQSNEMMIRKTVIQHRASKGRHDGSSKAIHEYMPGKVPALPFRKTKWNPGILPLYACLPHPYWPSQQNIFAAANQSVLRPFQPNLCPIQWQPSRQQVPSTFAPQRPMHPALYYGSRPNVQKPSVRSSTSPPQLNTFLTASTPSSVGLRSHHSGRPKDSNFSSSMYSAPIANNFRFHHPGNAYVMNGQQVNSVNQSWFNGTGSVRNGWMSMAGVGKTSLQADYKRPKHRAKSVDTGPGLSRKSHTIIPMSIRDQSIEKSLNNQQKHLTVPIEQYRHHSYHHHHHHQHVAQNHYQSQPIITNGTVNEQKPGENGHSSRNVNGTNGGITGEKLTIRQLNETFQQMNPTGRLPLSSIASILQNFNMSITENELTTTAQQLQYNSKNNVDKTNVKSSISDCAYSLRKKKTLLISFSEPISARKTIHILVKLGKIAKSTHQNSPPSPALSEDREVNDIMRKAPVHSSLNPTHWY</sequence>
<feature type="compositionally biased region" description="Low complexity" evidence="1">
    <location>
        <begin position="284"/>
        <end position="296"/>
    </location>
</feature>
<proteinExistence type="predicted"/>
<accession>A0A815UUK8</accession>
<evidence type="ECO:0000313" key="4">
    <source>
        <dbReference type="EMBL" id="CAF3975379.1"/>
    </source>
</evidence>
<feature type="compositionally biased region" description="Basic residues" evidence="1">
    <location>
        <begin position="267"/>
        <end position="279"/>
    </location>
</feature>
<organism evidence="3 6">
    <name type="scientific">Didymodactylos carnosus</name>
    <dbReference type="NCBI Taxonomy" id="1234261"/>
    <lineage>
        <taxon>Eukaryota</taxon>
        <taxon>Metazoa</taxon>
        <taxon>Spiralia</taxon>
        <taxon>Gnathifera</taxon>
        <taxon>Rotifera</taxon>
        <taxon>Eurotatoria</taxon>
        <taxon>Bdelloidea</taxon>
        <taxon>Philodinida</taxon>
        <taxon>Philodinidae</taxon>
        <taxon>Didymodactylos</taxon>
    </lineage>
</organism>